<gene>
    <name evidence="2" type="ORF">HCN52_07775</name>
</gene>
<keyword evidence="3" id="KW-1185">Reference proteome</keyword>
<sequence>MARSKTKDRKQPSGGRTAAAATEKQAATTPEGGSMGEHGSPRKKQRRFGHN</sequence>
<accession>A0ABX1C769</accession>
<organism evidence="2 3">
    <name type="scientific">Streptomyces bohaiensis</name>
    <dbReference type="NCBI Taxonomy" id="1431344"/>
    <lineage>
        <taxon>Bacteria</taxon>
        <taxon>Bacillati</taxon>
        <taxon>Actinomycetota</taxon>
        <taxon>Actinomycetes</taxon>
        <taxon>Kitasatosporales</taxon>
        <taxon>Streptomycetaceae</taxon>
        <taxon>Streptomyces</taxon>
    </lineage>
</organism>
<protein>
    <recommendedName>
        <fullName evidence="4">YuzL family protein</fullName>
    </recommendedName>
</protein>
<evidence type="ECO:0000313" key="3">
    <source>
        <dbReference type="Proteomes" id="UP000727056"/>
    </source>
</evidence>
<feature type="compositionally biased region" description="Basic residues" evidence="1">
    <location>
        <begin position="41"/>
        <end position="51"/>
    </location>
</feature>
<dbReference type="EMBL" id="JAAVJC010000041">
    <property type="protein sequence ID" value="NJQ14843.1"/>
    <property type="molecule type" value="Genomic_DNA"/>
</dbReference>
<name>A0ABX1C769_9ACTN</name>
<reference evidence="2 3" key="1">
    <citation type="submission" date="2020-03" db="EMBL/GenBank/DDBJ databases">
        <title>Draft genome of Streptomyces sp. ventii, isolated from the Axial Seamount in the Pacific Ocean, and resequencing of the two type strains Streptomyces lonarensis strain NCL 716 and Streptomyces bohaiensis strain 11A07.</title>
        <authorList>
            <person name="Loughran R.M."/>
            <person name="Pfannmuller K.M."/>
            <person name="Wasson B.J."/>
            <person name="Deadmond M.C."/>
            <person name="Paddock B.E."/>
            <person name="Koyack M.J."/>
            <person name="Gallegos D.A."/>
            <person name="Mitchell E.A."/>
            <person name="Ushijima B."/>
            <person name="Saw J.H."/>
            <person name="Mcphail K.L."/>
            <person name="Videau P."/>
        </authorList>
    </citation>
    <scope>NUCLEOTIDE SEQUENCE [LARGE SCALE GENOMIC DNA]</scope>
    <source>
        <strain evidence="2 3">11A07</strain>
    </source>
</reference>
<evidence type="ECO:0000256" key="1">
    <source>
        <dbReference type="SAM" id="MobiDB-lite"/>
    </source>
</evidence>
<feature type="region of interest" description="Disordered" evidence="1">
    <location>
        <begin position="1"/>
        <end position="51"/>
    </location>
</feature>
<evidence type="ECO:0008006" key="4">
    <source>
        <dbReference type="Google" id="ProtNLM"/>
    </source>
</evidence>
<feature type="compositionally biased region" description="Low complexity" evidence="1">
    <location>
        <begin position="17"/>
        <end position="29"/>
    </location>
</feature>
<comment type="caution">
    <text evidence="2">The sequence shown here is derived from an EMBL/GenBank/DDBJ whole genome shotgun (WGS) entry which is preliminary data.</text>
</comment>
<dbReference type="RefSeq" id="WP_168087630.1">
    <property type="nucleotide sequence ID" value="NZ_BHZH01000297.1"/>
</dbReference>
<dbReference type="Proteomes" id="UP000727056">
    <property type="component" value="Unassembled WGS sequence"/>
</dbReference>
<evidence type="ECO:0000313" key="2">
    <source>
        <dbReference type="EMBL" id="NJQ14843.1"/>
    </source>
</evidence>
<proteinExistence type="predicted"/>